<feature type="binding site" evidence="15">
    <location>
        <position position="79"/>
    </location>
    <ligand>
        <name>Ca(2+)</name>
        <dbReference type="ChEBI" id="CHEBI:29108"/>
        <label>1</label>
    </ligand>
</feature>
<feature type="domain" description="Plant heme peroxidase family profile" evidence="19">
    <location>
        <begin position="32"/>
        <end position="330"/>
    </location>
</feature>
<evidence type="ECO:0000256" key="11">
    <source>
        <dbReference type="ARBA" id="ARBA00023004"/>
    </source>
</evidence>
<keyword evidence="9 15" id="KW-0106">Calcium</keyword>
<dbReference type="InterPro" id="IPR033905">
    <property type="entry name" value="Secretory_peroxidase"/>
</dbReference>
<comment type="cofactor">
    <cofactor evidence="15 18">
        <name>Ca(2+)</name>
        <dbReference type="ChEBI" id="CHEBI:29108"/>
    </cofactor>
    <text evidence="15 18">Binds 2 calcium ions per subunit.</text>
</comment>
<feature type="site" description="Transition state stabilizer" evidence="16">
    <location>
        <position position="69"/>
    </location>
</feature>
<feature type="binding site" evidence="15">
    <location>
        <position position="250"/>
    </location>
    <ligand>
        <name>Ca(2+)</name>
        <dbReference type="ChEBI" id="CHEBI:29108"/>
        <label>2</label>
    </ligand>
</feature>
<dbReference type="AlphaFoldDB" id="A0AA88QED5"/>
<evidence type="ECO:0000256" key="12">
    <source>
        <dbReference type="ARBA" id="ARBA00023157"/>
    </source>
</evidence>
<evidence type="ECO:0000256" key="16">
    <source>
        <dbReference type="PIRSR" id="PIRSR600823-4"/>
    </source>
</evidence>
<evidence type="ECO:0000313" key="22">
    <source>
        <dbReference type="Proteomes" id="UP001187471"/>
    </source>
</evidence>
<feature type="binding site" evidence="15">
    <location>
        <position position="74"/>
    </location>
    <ligand>
        <name>Ca(2+)</name>
        <dbReference type="ChEBI" id="CHEBI:29108"/>
        <label>1</label>
    </ligand>
</feature>
<feature type="binding site" evidence="15">
    <location>
        <position position="83"/>
    </location>
    <ligand>
        <name>Ca(2+)</name>
        <dbReference type="ChEBI" id="CHEBI:29108"/>
        <label>1</label>
    </ligand>
</feature>
<evidence type="ECO:0000256" key="5">
    <source>
        <dbReference type="ARBA" id="ARBA00022525"/>
    </source>
</evidence>
<evidence type="ECO:0000256" key="14">
    <source>
        <dbReference type="PIRSR" id="PIRSR600823-1"/>
    </source>
</evidence>
<accession>A0AA88QED5</accession>
<dbReference type="GO" id="GO:0020037">
    <property type="term" value="F:heme binding"/>
    <property type="evidence" value="ECO:0007669"/>
    <property type="project" value="UniProtKB-UniRule"/>
</dbReference>
<dbReference type="InterPro" id="IPR000823">
    <property type="entry name" value="Peroxidase_pln"/>
</dbReference>
<evidence type="ECO:0000313" key="21">
    <source>
        <dbReference type="EMBL" id="KAK2995726.1"/>
    </source>
</evidence>
<keyword evidence="12 17" id="KW-1015">Disulfide bond</keyword>
<evidence type="ECO:0000256" key="13">
    <source>
        <dbReference type="ARBA" id="ARBA00023324"/>
    </source>
</evidence>
<comment type="caution">
    <text evidence="20">The sequence shown here is derived from an EMBL/GenBank/DDBJ whole genome shotgun (WGS) entry which is preliminary data.</text>
</comment>
<dbReference type="PANTHER" id="PTHR31517">
    <property type="match status" value="1"/>
</dbReference>
<evidence type="ECO:0000256" key="10">
    <source>
        <dbReference type="ARBA" id="ARBA00023002"/>
    </source>
</evidence>
<comment type="similarity">
    <text evidence="18">Belongs to the peroxidase family. Classical plant (class III) peroxidase subfamily.</text>
</comment>
<dbReference type="PRINTS" id="PR00458">
    <property type="entry name" value="PEROXIDASE"/>
</dbReference>
<keyword evidence="11 15" id="KW-0408">Iron</keyword>
<feature type="binding site" evidence="15">
    <location>
        <position position="197"/>
    </location>
    <ligand>
        <name>Ca(2+)</name>
        <dbReference type="ChEBI" id="CHEBI:29108"/>
        <label>2</label>
    </ligand>
</feature>
<sequence>MEKIPSFCPIFRLHGLFILVTMLIAAFRCSSNLSLDFYAVPCPSAEMMVKNTVRSASSLDPTLPGKLLRLLFHDCFVEGCDASILIQGNGTERSDPANTSLDGFSVIDSIKRVAELFCPGTVSCADIVALAARDAVEITGGPAVQIPTGRRDGRISAASNVRQNIVDTSFTLDKMIQIFSAKGLSVDDLVTLSGAHTIGLAHCSAFSERFHNDSTGKLALIDASLDKDYAAMLTKQCPARASASVTVNNDPQTPTIFDNQYYGDLLAHKGLFQSDSVLLNDARTMNKVVNFANNQDNFFESWGRSFVKLASVGVKTGDEGEIRQFCSVINR</sequence>
<keyword evidence="22" id="KW-1185">Reference proteome</keyword>
<dbReference type="InterPro" id="IPR019793">
    <property type="entry name" value="Peroxidases_heam-ligand_BS"/>
</dbReference>
<dbReference type="Gene3D" id="1.10.520.10">
    <property type="match status" value="1"/>
</dbReference>
<evidence type="ECO:0000256" key="3">
    <source>
        <dbReference type="ARBA" id="ARBA00006873"/>
    </source>
</evidence>
<evidence type="ECO:0000256" key="6">
    <source>
        <dbReference type="ARBA" id="ARBA00022559"/>
    </source>
</evidence>
<dbReference type="GO" id="GO:0046872">
    <property type="term" value="F:metal ion binding"/>
    <property type="evidence" value="ECO:0007669"/>
    <property type="project" value="UniProtKB-UniRule"/>
</dbReference>
<dbReference type="CDD" id="cd00693">
    <property type="entry name" value="secretory_peroxidase"/>
    <property type="match status" value="1"/>
</dbReference>
<dbReference type="Proteomes" id="UP001187471">
    <property type="component" value="Unassembled WGS sequence"/>
</dbReference>
<comment type="cofactor">
    <cofactor evidence="15 18">
        <name>heme b</name>
        <dbReference type="ChEBI" id="CHEBI:60344"/>
    </cofactor>
    <text evidence="15 18">Binds 1 heme b (iron(II)-protoporphyrin IX) group per subunit.</text>
</comment>
<dbReference type="PRINTS" id="PR00461">
    <property type="entry name" value="PLPEROXIDASE"/>
</dbReference>
<dbReference type="FunFam" id="1.10.420.10:FF:000001">
    <property type="entry name" value="Peroxidase"/>
    <property type="match status" value="1"/>
</dbReference>
<evidence type="ECO:0000256" key="15">
    <source>
        <dbReference type="PIRSR" id="PIRSR600823-3"/>
    </source>
</evidence>
<keyword evidence="6 18" id="KW-0575">Peroxidase</keyword>
<dbReference type="GO" id="GO:0042744">
    <property type="term" value="P:hydrogen peroxide catabolic process"/>
    <property type="evidence" value="ECO:0007669"/>
    <property type="project" value="UniProtKB-KW"/>
</dbReference>
<feature type="binding site" evidence="15">
    <location>
        <position position="81"/>
    </location>
    <ligand>
        <name>Ca(2+)</name>
        <dbReference type="ChEBI" id="CHEBI:29108"/>
        <label>1</label>
    </ligand>
</feature>
<dbReference type="Gene3D" id="1.10.420.10">
    <property type="entry name" value="Peroxidase, domain 2"/>
    <property type="match status" value="1"/>
</dbReference>
<keyword evidence="7 18" id="KW-0349">Heme</keyword>
<dbReference type="EC" id="1.11.1.7" evidence="4 18"/>
<dbReference type="EMBL" id="JAVXUO010000067">
    <property type="protein sequence ID" value="KAK2995726.1"/>
    <property type="molecule type" value="Genomic_DNA"/>
</dbReference>
<evidence type="ECO:0000259" key="19">
    <source>
        <dbReference type="PROSITE" id="PS50873"/>
    </source>
</evidence>
<dbReference type="PROSITE" id="PS50873">
    <property type="entry name" value="PEROXIDASE_4"/>
    <property type="match status" value="1"/>
</dbReference>
<dbReference type="GO" id="GO:0140825">
    <property type="term" value="F:lactoperoxidase activity"/>
    <property type="evidence" value="ECO:0007669"/>
    <property type="project" value="UniProtKB-EC"/>
</dbReference>
<comment type="function">
    <text evidence="2">Removal of H(2)O(2), oxidation of toxic reductants, biosynthesis and degradation of lignin, suberization, auxin catabolism, response to environmental stresses such as wounding, pathogen attack and oxidative stress. These functions might be dependent on each isozyme/isoform in each plant tissue.</text>
</comment>
<organism evidence="20 22">
    <name type="scientific">Escallonia rubra</name>
    <dbReference type="NCBI Taxonomy" id="112253"/>
    <lineage>
        <taxon>Eukaryota</taxon>
        <taxon>Viridiplantae</taxon>
        <taxon>Streptophyta</taxon>
        <taxon>Embryophyta</taxon>
        <taxon>Tracheophyta</taxon>
        <taxon>Spermatophyta</taxon>
        <taxon>Magnoliopsida</taxon>
        <taxon>eudicotyledons</taxon>
        <taxon>Gunneridae</taxon>
        <taxon>Pentapetalae</taxon>
        <taxon>asterids</taxon>
        <taxon>campanulids</taxon>
        <taxon>Escalloniales</taxon>
        <taxon>Escalloniaceae</taxon>
        <taxon>Escallonia</taxon>
    </lineage>
</organism>
<feature type="binding site" description="axial binding residue" evidence="15">
    <location>
        <position position="196"/>
    </location>
    <ligand>
        <name>heme b</name>
        <dbReference type="ChEBI" id="CHEBI:60344"/>
    </ligand>
    <ligandPart>
        <name>Fe</name>
        <dbReference type="ChEBI" id="CHEBI:18248"/>
    </ligandPart>
</feature>
<protein>
    <recommendedName>
        <fullName evidence="4 18">Peroxidase</fullName>
        <ecNumber evidence="4 18">1.11.1.7</ecNumber>
    </recommendedName>
</protein>
<feature type="binding site" evidence="15">
    <location>
        <position position="92"/>
    </location>
    <ligand>
        <name>Ca(2+)</name>
        <dbReference type="ChEBI" id="CHEBI:29108"/>
        <label>1</label>
    </ligand>
</feature>
<feature type="disulfide bond" evidence="17">
    <location>
        <begin position="203"/>
        <end position="237"/>
    </location>
</feature>
<evidence type="ECO:0000256" key="2">
    <source>
        <dbReference type="ARBA" id="ARBA00002322"/>
    </source>
</evidence>
<dbReference type="GO" id="GO:0005576">
    <property type="term" value="C:extracellular region"/>
    <property type="evidence" value="ECO:0007669"/>
    <property type="project" value="UniProtKB-SubCell"/>
</dbReference>
<dbReference type="SUPFAM" id="SSF48113">
    <property type="entry name" value="Heme-dependent peroxidases"/>
    <property type="match status" value="1"/>
</dbReference>
<evidence type="ECO:0000256" key="9">
    <source>
        <dbReference type="ARBA" id="ARBA00022837"/>
    </source>
</evidence>
<keyword evidence="10 18" id="KW-0560">Oxidoreductase</keyword>
<dbReference type="PROSITE" id="PS00435">
    <property type="entry name" value="PEROXIDASE_1"/>
    <property type="match status" value="1"/>
</dbReference>
<feature type="disulfide bond" evidence="17">
    <location>
        <begin position="75"/>
        <end position="80"/>
    </location>
</feature>
<name>A0AA88QED5_9ASTE</name>
<evidence type="ECO:0000256" key="8">
    <source>
        <dbReference type="ARBA" id="ARBA00022723"/>
    </source>
</evidence>
<gene>
    <name evidence="20" type="ORF">RJ640_009207</name>
    <name evidence="21" type="ORF">RJ640_012450</name>
</gene>
<feature type="disulfide bond" evidence="17">
    <location>
        <begin position="124"/>
        <end position="326"/>
    </location>
</feature>
<evidence type="ECO:0000313" key="20">
    <source>
        <dbReference type="EMBL" id="KAK2967998.1"/>
    </source>
</evidence>
<evidence type="ECO:0000256" key="18">
    <source>
        <dbReference type="RuleBase" id="RU362060"/>
    </source>
</evidence>
<dbReference type="InterPro" id="IPR010255">
    <property type="entry name" value="Haem_peroxidase_sf"/>
</dbReference>
<comment type="similarity">
    <text evidence="3">Belongs to the peroxidase family. Ascorbate peroxidase subfamily.</text>
</comment>
<dbReference type="GO" id="GO:0006979">
    <property type="term" value="P:response to oxidative stress"/>
    <property type="evidence" value="ECO:0007669"/>
    <property type="project" value="UniProtKB-UniRule"/>
</dbReference>
<dbReference type="FunFam" id="1.10.520.10:FF:000008">
    <property type="entry name" value="Peroxidase"/>
    <property type="match status" value="1"/>
</dbReference>
<dbReference type="Pfam" id="PF00141">
    <property type="entry name" value="peroxidase"/>
    <property type="match status" value="1"/>
</dbReference>
<dbReference type="PANTHER" id="PTHR31517:SF17">
    <property type="entry name" value="PEROXIDASE 6"/>
    <property type="match status" value="1"/>
</dbReference>
<evidence type="ECO:0000256" key="17">
    <source>
        <dbReference type="PIRSR" id="PIRSR600823-5"/>
    </source>
</evidence>
<keyword evidence="8 15" id="KW-0479">Metal-binding</keyword>
<dbReference type="EMBL" id="JAVXUO010002959">
    <property type="protein sequence ID" value="KAK2967998.1"/>
    <property type="molecule type" value="Genomic_DNA"/>
</dbReference>
<feature type="binding site" evidence="15">
    <location>
        <position position="77"/>
    </location>
    <ligand>
        <name>Ca(2+)</name>
        <dbReference type="ChEBI" id="CHEBI:29108"/>
        <label>1</label>
    </ligand>
</feature>
<comment type="catalytic activity">
    <reaction evidence="1 18">
        <text>2 a phenolic donor + H2O2 = 2 a phenolic radical donor + 2 H2O</text>
        <dbReference type="Rhea" id="RHEA:56136"/>
        <dbReference type="ChEBI" id="CHEBI:15377"/>
        <dbReference type="ChEBI" id="CHEBI:16240"/>
        <dbReference type="ChEBI" id="CHEBI:139520"/>
        <dbReference type="ChEBI" id="CHEBI:139521"/>
        <dbReference type="EC" id="1.11.1.7"/>
    </reaction>
</comment>
<feature type="disulfide bond" evidence="17">
    <location>
        <begin position="42"/>
        <end position="118"/>
    </location>
</feature>
<keyword evidence="5 18" id="KW-0964">Secreted</keyword>
<evidence type="ECO:0000256" key="1">
    <source>
        <dbReference type="ARBA" id="ARBA00000189"/>
    </source>
</evidence>
<keyword evidence="13 18" id="KW-0376">Hydrogen peroxide</keyword>
<feature type="binding site" evidence="15">
    <location>
        <position position="253"/>
    </location>
    <ligand>
        <name>Ca(2+)</name>
        <dbReference type="ChEBI" id="CHEBI:29108"/>
        <label>2</label>
    </ligand>
</feature>
<reference evidence="20" key="1">
    <citation type="submission" date="2022-12" db="EMBL/GenBank/DDBJ databases">
        <title>Draft genome assemblies for two species of Escallonia (Escalloniales).</title>
        <authorList>
            <person name="Chanderbali A."/>
            <person name="Dervinis C."/>
            <person name="Anghel I."/>
            <person name="Soltis D."/>
            <person name="Soltis P."/>
            <person name="Zapata F."/>
        </authorList>
    </citation>
    <scope>NUCLEOTIDE SEQUENCE</scope>
    <source>
        <strain evidence="20">UCBG92.1500</strain>
        <tissue evidence="20">Leaf</tissue>
    </source>
</reference>
<feature type="active site" description="Proton acceptor" evidence="14">
    <location>
        <position position="73"/>
    </location>
</feature>
<evidence type="ECO:0000256" key="4">
    <source>
        <dbReference type="ARBA" id="ARBA00012313"/>
    </source>
</evidence>
<dbReference type="InterPro" id="IPR002016">
    <property type="entry name" value="Haem_peroxidase"/>
</dbReference>
<evidence type="ECO:0000256" key="7">
    <source>
        <dbReference type="ARBA" id="ARBA00022617"/>
    </source>
</evidence>
<proteinExistence type="inferred from homology"/>
<comment type="subcellular location">
    <subcellularLocation>
        <location evidence="18">Secreted</location>
    </subcellularLocation>
</comment>
<feature type="binding site" evidence="15">
    <location>
        <position position="258"/>
    </location>
    <ligand>
        <name>Ca(2+)</name>
        <dbReference type="ChEBI" id="CHEBI:29108"/>
        <label>2</label>
    </ligand>
</feature>